<protein>
    <submittedName>
        <fullName evidence="6">Sulfatase-like hydrolase/transferase</fullName>
    </submittedName>
</protein>
<dbReference type="PROSITE" id="PS00523">
    <property type="entry name" value="SULFATASE_1"/>
    <property type="match status" value="1"/>
</dbReference>
<evidence type="ECO:0000256" key="1">
    <source>
        <dbReference type="ARBA" id="ARBA00008779"/>
    </source>
</evidence>
<dbReference type="AlphaFoldDB" id="A0AAU7CAN9"/>
<dbReference type="RefSeq" id="WP_406695284.1">
    <property type="nucleotide sequence ID" value="NZ_CP155447.1"/>
</dbReference>
<evidence type="ECO:0000259" key="5">
    <source>
        <dbReference type="Pfam" id="PF00884"/>
    </source>
</evidence>
<keyword evidence="4" id="KW-0106">Calcium</keyword>
<dbReference type="Gene3D" id="3.30.1120.10">
    <property type="match status" value="1"/>
</dbReference>
<dbReference type="Gene3D" id="3.40.720.10">
    <property type="entry name" value="Alkaline Phosphatase, subunit A"/>
    <property type="match status" value="1"/>
</dbReference>
<dbReference type="EMBL" id="CP155447">
    <property type="protein sequence ID" value="XBH02542.1"/>
    <property type="molecule type" value="Genomic_DNA"/>
</dbReference>
<name>A0AAU7CAN9_9BACT</name>
<dbReference type="InterPro" id="IPR050738">
    <property type="entry name" value="Sulfatase"/>
</dbReference>
<organism evidence="6">
    <name type="scientific">Singulisphaera sp. Ch08</name>
    <dbReference type="NCBI Taxonomy" id="3120278"/>
    <lineage>
        <taxon>Bacteria</taxon>
        <taxon>Pseudomonadati</taxon>
        <taxon>Planctomycetota</taxon>
        <taxon>Planctomycetia</taxon>
        <taxon>Isosphaerales</taxon>
        <taxon>Isosphaeraceae</taxon>
        <taxon>Singulisphaera</taxon>
    </lineage>
</organism>
<feature type="domain" description="Sulfatase N-terminal" evidence="5">
    <location>
        <begin position="23"/>
        <end position="334"/>
    </location>
</feature>
<dbReference type="GO" id="GO:0046872">
    <property type="term" value="F:metal ion binding"/>
    <property type="evidence" value="ECO:0007669"/>
    <property type="project" value="UniProtKB-KW"/>
</dbReference>
<dbReference type="InterPro" id="IPR024607">
    <property type="entry name" value="Sulfatase_CS"/>
</dbReference>
<sequence length="438" mass="47917">MLSTPLSLAIALACFTAADTAKPNIVVLVADDLGYGDLGCFGHPRIKTPHLDRMASEGVRLTSFYSGAPICSPSRAALFTGRNPNRVGVRDWIKGGSGVHLPRTEITIPQRLKSAGYTTCLSGKWHLNSRFDGSEPTPGDFGFDHWFATQNNTAHQNPANFIRNGKPVGALKGHASTLVVDEALKFIGDVGAKPFALFVTFHAPHEQVATPGPYKAIYSDLKDPTMRDYYGSVSLIDHEVGRLLETLDARGLRDQTLVLFTSDNGPQALLGYPNAIHSHGSAGPFRGMKLSMYEGGYRVPGILRWPARVKAATECSVPIGFTDLMPSLCALAGVEPPVDRTLDGVNFLPLLDGKPVDRPRPLHWQFDYADNGPWRVSVRRGPWKLLADAKQEQFALYNVVEDAAETRDRAADQPEVFKAMQSELERLYIPENKPASLD</sequence>
<evidence type="ECO:0000256" key="2">
    <source>
        <dbReference type="ARBA" id="ARBA00022723"/>
    </source>
</evidence>
<dbReference type="Pfam" id="PF00884">
    <property type="entry name" value="Sulfatase"/>
    <property type="match status" value="1"/>
</dbReference>
<dbReference type="InterPro" id="IPR017850">
    <property type="entry name" value="Alkaline_phosphatase_core_sf"/>
</dbReference>
<dbReference type="SUPFAM" id="SSF53649">
    <property type="entry name" value="Alkaline phosphatase-like"/>
    <property type="match status" value="1"/>
</dbReference>
<evidence type="ECO:0000313" key="6">
    <source>
        <dbReference type="EMBL" id="XBH02542.1"/>
    </source>
</evidence>
<dbReference type="PROSITE" id="PS00149">
    <property type="entry name" value="SULFATASE_2"/>
    <property type="match status" value="1"/>
</dbReference>
<dbReference type="PANTHER" id="PTHR42693">
    <property type="entry name" value="ARYLSULFATASE FAMILY MEMBER"/>
    <property type="match status" value="1"/>
</dbReference>
<gene>
    <name evidence="6" type="ORF">V5E97_30065</name>
</gene>
<dbReference type="InterPro" id="IPR000917">
    <property type="entry name" value="Sulfatase_N"/>
</dbReference>
<keyword evidence="3 6" id="KW-0378">Hydrolase</keyword>
<dbReference type="PANTHER" id="PTHR42693:SF53">
    <property type="entry name" value="ENDO-4-O-SULFATASE"/>
    <property type="match status" value="1"/>
</dbReference>
<dbReference type="GO" id="GO:0004065">
    <property type="term" value="F:arylsulfatase activity"/>
    <property type="evidence" value="ECO:0007669"/>
    <property type="project" value="TreeGrafter"/>
</dbReference>
<accession>A0AAU7CAN9</accession>
<comment type="similarity">
    <text evidence="1">Belongs to the sulfatase family.</text>
</comment>
<reference evidence="6" key="1">
    <citation type="submission" date="2024-05" db="EMBL/GenBank/DDBJ databases">
        <title>Planctomycetes of the genus Singulisphaera possess chitinolytic capabilities.</title>
        <authorList>
            <person name="Ivanova A."/>
        </authorList>
    </citation>
    <scope>NUCLEOTIDE SEQUENCE</scope>
    <source>
        <strain evidence="6">Ch08T</strain>
    </source>
</reference>
<proteinExistence type="inferred from homology"/>
<keyword evidence="2" id="KW-0479">Metal-binding</keyword>
<evidence type="ECO:0000256" key="3">
    <source>
        <dbReference type="ARBA" id="ARBA00022801"/>
    </source>
</evidence>
<evidence type="ECO:0000256" key="4">
    <source>
        <dbReference type="ARBA" id="ARBA00022837"/>
    </source>
</evidence>